<evidence type="ECO:0000313" key="2">
    <source>
        <dbReference type="Proteomes" id="UP000216802"/>
    </source>
</evidence>
<accession>A0A269XG34</accession>
<organism evidence="1 2">
    <name type="scientific">Lentilactobacillus parakefiri</name>
    <dbReference type="NCBI Taxonomy" id="152332"/>
    <lineage>
        <taxon>Bacteria</taxon>
        <taxon>Bacillati</taxon>
        <taxon>Bacillota</taxon>
        <taxon>Bacilli</taxon>
        <taxon>Lactobacillales</taxon>
        <taxon>Lactobacillaceae</taxon>
        <taxon>Lentilactobacillus</taxon>
    </lineage>
</organism>
<gene>
    <name evidence="1" type="ORF">B8W98_13530</name>
</gene>
<dbReference type="Proteomes" id="UP000216802">
    <property type="component" value="Unassembled WGS sequence"/>
</dbReference>
<reference evidence="1 2" key="1">
    <citation type="submission" date="2017-04" db="EMBL/GenBank/DDBJ databases">
        <title>Kefir bacterial isolates.</title>
        <authorList>
            <person name="Kim Y."/>
            <person name="Blasche S."/>
            <person name="Patil K.R."/>
        </authorList>
    </citation>
    <scope>NUCLEOTIDE SEQUENCE [LARGE SCALE GENOMIC DNA]</scope>
    <source>
        <strain evidence="1 2">OG2</strain>
    </source>
</reference>
<feature type="non-terminal residue" evidence="1">
    <location>
        <position position="76"/>
    </location>
</feature>
<name>A0A269XG34_9LACO</name>
<feature type="non-terminal residue" evidence="1">
    <location>
        <position position="1"/>
    </location>
</feature>
<comment type="caution">
    <text evidence="1">The sequence shown here is derived from an EMBL/GenBank/DDBJ whole genome shotgun (WGS) entry which is preliminary data.</text>
</comment>
<proteinExistence type="predicted"/>
<sequence>AIGRWSQGLTGRLHYRNDQSERGFLAALVVSGLDGPIRSEIQKMKIQKDANKKWAKMDEKWKKFHFLDERAHHAIC</sequence>
<evidence type="ECO:0000313" key="1">
    <source>
        <dbReference type="EMBL" id="PAK71436.1"/>
    </source>
</evidence>
<protein>
    <submittedName>
        <fullName evidence="1">Uncharacterized protein</fullName>
    </submittedName>
</protein>
<dbReference type="AlphaFoldDB" id="A0A269XG34"/>
<dbReference type="EMBL" id="NCXI01000536">
    <property type="protein sequence ID" value="PAK71436.1"/>
    <property type="molecule type" value="Genomic_DNA"/>
</dbReference>